<evidence type="ECO:0000256" key="1">
    <source>
        <dbReference type="SAM" id="Phobius"/>
    </source>
</evidence>
<dbReference type="InterPro" id="IPR048677">
    <property type="entry name" value="TssM1_hel"/>
</dbReference>
<dbReference type="Pfam" id="PF06761">
    <property type="entry name" value="IcmF-related"/>
    <property type="match status" value="1"/>
</dbReference>
<evidence type="ECO:0000259" key="5">
    <source>
        <dbReference type="Pfam" id="PF21070"/>
    </source>
</evidence>
<keyword evidence="1" id="KW-0812">Transmembrane</keyword>
<proteinExistence type="predicted"/>
<feature type="transmembrane region" description="Helical" evidence="1">
    <location>
        <begin position="12"/>
        <end position="30"/>
    </location>
</feature>
<dbReference type="InterPro" id="IPR010623">
    <property type="entry name" value="IcmF_C"/>
</dbReference>
<gene>
    <name evidence="6" type="ORF">A3K86_02640</name>
</gene>
<dbReference type="InterPro" id="IPR017731">
    <property type="entry name" value="TssM1-like"/>
</dbReference>
<sequence>MKKLTLNKPWLAVTLALIIGSILVAVWMPVDNEEAFPWRLTLLWSGVVASMMTAFAAYWYREQSKEAKQEHEVEVLFKQDVKTINQMFAQGIKQLKGQRVNKLQNMYELPWYVLIGGEKDAKSSLLQQNQLEPVLHRHLDESDTEQYLRFWSNDNLVVVEVGHRLFDDSGIDDRLWRVFAQQLLKYRPRQAANGVITAIGCDRLLQGDKKARLALSSNLQESILALGEHTGLSLPVYTVFTKSDAIADFVDYFASYSGCDVENPFGVTLPMNENNRFDSRDLRNECDAILSNLAKQQFQLLREAREEESKSIIALPYQLRVFFERANEFLTYIGRENRVRQSVWLRGMYLLTTGQKELSYDLLSQLVADKAAFNAQGIKHQPLGRKSLFANRIFSHVVLPESGIVGVNLNRHYSYLALRTLMVASVVAGVTLFGLQLRDNWSQDEMFREKAITQLSLYRNDIDRLREGFTGLEELTPVLNELRVVAQEGREPIPWHNKVSFNQSQTAKDIYQSYQQQLQVFLLPQLEEVLSSELYVYVNLGNPSKVFELLRYYQMLFDKQRLDQTEMINYLVDTLNDQGDISADNINNLSKLMVDLFESDYQHVLEPNAELVSVAVQNLEGLSPERLIYARVKSMPEYRNRVDIRRQLGDKFDALFQFKSGFHGYLLPELFTRQGHSKIDLSVKSALLKKQYDEFKSIQGDMSGASVAELTELSKKIQRLYYSDYVYQWKELVNHIEVKDFTSIYDLANALKISREPANSPLVDVLDAVVVNTSLAVKNDADTKGNAKAANQLGLKKVGKQLRKLDKINRVAGDDLVRLQPAFVVNEAFSRYASFMEIKGKSKSAPIDELMLELDNLNTYFDSAMTSSEPQRALYAKAKAHAAGSQDALVNFRRQSSKAPGQVADWVKKLDKQAWKKVIEGGIGYLDQQWQEQVFYFYRQAIEGRFPFALEGRGEVAIDDFANMFKPQGRLDKFITTELQPFTYWDNNVLKLAEVDGLKLPIKPETLRRFKQAKKISELFFGPSGQQLALKLKLKASSMSTSATQFNLRENENVFSYRHGPRLWKSVVWPSIGTDDYLSANFYKGDNRIATKSYTGQWALFRMLFDGSASATGDRRVRKLHYGLEDQSIVFEYTLEGSNSVLDKRVLNSFYLPASL</sequence>
<reference evidence="6 7" key="1">
    <citation type="submission" date="2016-03" db="EMBL/GenBank/DDBJ databases">
        <title>Photobacterium proteolyticum sp. nov. a protease producing bacterium isolated from ocean sediments of Laizhou Bay.</title>
        <authorList>
            <person name="Li Y."/>
        </authorList>
    </citation>
    <scope>NUCLEOTIDE SEQUENCE [LARGE SCALE GENOMIC DNA]</scope>
    <source>
        <strain evidence="6 7">R-40508</strain>
    </source>
</reference>
<keyword evidence="1" id="KW-1133">Transmembrane helix</keyword>
<dbReference type="PANTHER" id="PTHR36153:SF1">
    <property type="entry name" value="TYPE VI SECRETION SYSTEM COMPONENT TSSM1"/>
    <property type="match status" value="1"/>
</dbReference>
<dbReference type="STRING" id="858640.A3K86_02640"/>
<evidence type="ECO:0000259" key="3">
    <source>
        <dbReference type="Pfam" id="PF06761"/>
    </source>
</evidence>
<feature type="domain" description="Type VI secretion system component TssM1 helical" evidence="5">
    <location>
        <begin position="926"/>
        <end position="1022"/>
    </location>
</feature>
<name>A0A178KLG1_9GAMM</name>
<organism evidence="6 7">
    <name type="scientific">Photobacterium jeanii</name>
    <dbReference type="NCBI Taxonomy" id="858640"/>
    <lineage>
        <taxon>Bacteria</taxon>
        <taxon>Pseudomonadati</taxon>
        <taxon>Pseudomonadota</taxon>
        <taxon>Gammaproteobacteria</taxon>
        <taxon>Vibrionales</taxon>
        <taxon>Vibrionaceae</taxon>
        <taxon>Photobacterium</taxon>
    </lineage>
</organism>
<feature type="domain" description="Type VI secretion system component TssM1 N-terminal" evidence="4">
    <location>
        <begin position="172"/>
        <end position="424"/>
    </location>
</feature>
<feature type="transmembrane region" description="Helical" evidence="1">
    <location>
        <begin position="42"/>
        <end position="60"/>
    </location>
</feature>
<evidence type="ECO:0000313" key="6">
    <source>
        <dbReference type="EMBL" id="OAN17835.1"/>
    </source>
</evidence>
<evidence type="ECO:0000313" key="7">
    <source>
        <dbReference type="Proteomes" id="UP000078503"/>
    </source>
</evidence>
<protein>
    <submittedName>
        <fullName evidence="6">IcmF-related protein</fullName>
    </submittedName>
</protein>
<accession>A0A178KLG1</accession>
<dbReference type="NCBIfam" id="TIGR03348">
    <property type="entry name" value="VI_IcmF"/>
    <property type="match status" value="1"/>
</dbReference>
<dbReference type="RefSeq" id="WP_068327280.1">
    <property type="nucleotide sequence ID" value="NZ_LVHF01000012.1"/>
</dbReference>
<dbReference type="InterPro" id="IPR009612">
    <property type="entry name" value="IcmF-rel"/>
</dbReference>
<dbReference type="Pfam" id="PF21070">
    <property type="entry name" value="IcmF_helical"/>
    <property type="match status" value="1"/>
</dbReference>
<dbReference type="OrthoDB" id="9758229at2"/>
<feature type="transmembrane region" description="Helical" evidence="1">
    <location>
        <begin position="416"/>
        <end position="437"/>
    </location>
</feature>
<dbReference type="Pfam" id="PF14331">
    <property type="entry name" value="IcmF-related_N"/>
    <property type="match status" value="1"/>
</dbReference>
<dbReference type="PANTHER" id="PTHR36153">
    <property type="entry name" value="INNER MEMBRANE PROTEIN-RELATED"/>
    <property type="match status" value="1"/>
</dbReference>
<dbReference type="InterPro" id="IPR025743">
    <property type="entry name" value="TssM1_N"/>
</dbReference>
<feature type="domain" description="IcmF-related" evidence="3">
    <location>
        <begin position="477"/>
        <end position="773"/>
    </location>
</feature>
<dbReference type="Pfam" id="PF06744">
    <property type="entry name" value="IcmF_C"/>
    <property type="match status" value="1"/>
</dbReference>
<dbReference type="EMBL" id="LVHF01000012">
    <property type="protein sequence ID" value="OAN17835.1"/>
    <property type="molecule type" value="Genomic_DNA"/>
</dbReference>
<keyword evidence="7" id="KW-1185">Reference proteome</keyword>
<comment type="caution">
    <text evidence="6">The sequence shown here is derived from an EMBL/GenBank/DDBJ whole genome shotgun (WGS) entry which is preliminary data.</text>
</comment>
<evidence type="ECO:0000259" key="4">
    <source>
        <dbReference type="Pfam" id="PF14331"/>
    </source>
</evidence>
<feature type="domain" description="Type VI secretion system IcmF C-terminal" evidence="2">
    <location>
        <begin position="1033"/>
        <end position="1134"/>
    </location>
</feature>
<dbReference type="AlphaFoldDB" id="A0A178KLG1"/>
<dbReference type="InterPro" id="IPR053156">
    <property type="entry name" value="T6SS_TssM-like"/>
</dbReference>
<evidence type="ECO:0000259" key="2">
    <source>
        <dbReference type="Pfam" id="PF06744"/>
    </source>
</evidence>
<keyword evidence="1" id="KW-0472">Membrane</keyword>
<dbReference type="Proteomes" id="UP000078503">
    <property type="component" value="Unassembled WGS sequence"/>
</dbReference>